<organism evidence="1 2">
    <name type="scientific">Fusarium venenatum</name>
    <dbReference type="NCBI Taxonomy" id="56646"/>
    <lineage>
        <taxon>Eukaryota</taxon>
        <taxon>Fungi</taxon>
        <taxon>Dikarya</taxon>
        <taxon>Ascomycota</taxon>
        <taxon>Pezizomycotina</taxon>
        <taxon>Sordariomycetes</taxon>
        <taxon>Hypocreomycetidae</taxon>
        <taxon>Hypocreales</taxon>
        <taxon>Nectriaceae</taxon>
        <taxon>Fusarium</taxon>
    </lineage>
</organism>
<protein>
    <submittedName>
        <fullName evidence="1">Uncharacterized protein</fullName>
    </submittedName>
</protein>
<proteinExistence type="predicted"/>
<accession>A0A2L2T646</accession>
<dbReference type="EMBL" id="LN649232">
    <property type="protein sequence ID" value="CEI39408.1"/>
    <property type="molecule type" value="Genomic_DNA"/>
</dbReference>
<sequence>MEKHRVISGIVQVQTHV</sequence>
<keyword evidence="2" id="KW-1185">Reference proteome</keyword>
<dbReference type="AlphaFoldDB" id="A0A2L2T646"/>
<evidence type="ECO:0000313" key="1">
    <source>
        <dbReference type="EMBL" id="CEI39408.1"/>
    </source>
</evidence>
<dbReference type="Proteomes" id="UP000245910">
    <property type="component" value="Chromosome IIII"/>
</dbReference>
<evidence type="ECO:0000313" key="2">
    <source>
        <dbReference type="Proteomes" id="UP000245910"/>
    </source>
</evidence>
<name>A0A2L2T646_9HYPO</name>
<reference evidence="2" key="1">
    <citation type="submission" date="2014-10" db="EMBL/GenBank/DDBJ databases">
        <authorList>
            <person name="King R."/>
        </authorList>
    </citation>
    <scope>NUCLEOTIDE SEQUENCE [LARGE SCALE GENOMIC DNA]</scope>
    <source>
        <strain evidence="2">A3/5</strain>
    </source>
</reference>